<evidence type="ECO:0000313" key="6">
    <source>
        <dbReference type="EMBL" id="ABJ82924.1"/>
    </source>
</evidence>
<dbReference type="Pfam" id="PF25183">
    <property type="entry name" value="OMP_b-brl_4"/>
    <property type="match status" value="1"/>
</dbReference>
<evidence type="ECO:0000259" key="5">
    <source>
        <dbReference type="Pfam" id="PF25183"/>
    </source>
</evidence>
<keyword evidence="4" id="KW-0732">Signal</keyword>
<sequence length="1254" mass="135820" precursor="true">MSIRTAAIAISAVSLTIAPVLYAQIRSATITGTVTDAAGGVVPDAVVAVMQQETDIVTSTRTTAAGVFTVPYLPAGTFSVSISKPGFSIYKESGVVVAVNQTVRIDVALKVGNIEQSVEVTAQAAQIQTDSSTVQGAVQSQLINTLPNPTDNPMYYASLQAGVVPRNAIGDTTSLNSFGVGAGARKQGSTIGVNGGRAFTNDIQLDGLPVMGGGYNEAAVMPNTEGLQEVRVISNNFSAQYGHGQAIISMNTKSGANEFHGQADYTLRNEALNANNMYNNANGIPRQAFKVNEIGGAVGGRIIRDKLFFFSSYHYLMHNRATTSLLTVPTPAEAQGDFSHTFIRDANGSPVPAQIFDPYNVTQLGPDLFQRAMIPNAIIPNPNPYALKMYSFYPAPNRTPDDVFNTNNFQSTTVTAVRRHSLNNRIDYRRGAHSFYGSGGIFYGTITSPRPFGKAPLNDDPSLTKDKNPYGQIGDTVLLSPTTVLDVRFGYNRIWTQAFNGNHSGFDSALYDAFGVPQNIRALFAMYGAAPVIQPNSFGGGSGGGSNWTAVTGGTFGSHLEEQSNYNLTGSVTKTRGRWTHKAGAEGRDLQSNYTDLEEATAQIASSFFHAGGNFSFQYTTANGGAASQNVNNNQKGVNGAALLLGAPTWWIRPGANVEPAFSQKYFALYSQNDWRATNKLTINLGLRWDLQPGPTERYDRMSAVDLTAKNAFGSLGAVVFPGVGGYSRNLWDTVYNNFGPRIGVAYQVAANTVVRGGYGITYLPSNSGYFASPVDYGTSSFSSGTMEQPYGLSPSGVPAFHFFESQPLNIAVGANPAAPSIYGVSEDKFDRHFKNGMAQQWNIFVERTFLRNWFLSVGYSASHSTNLMNRAYNINSLQSIDPGVLASWRTQYIASNGTTNQASVQVANPYQPASSNLLGFTGELGGRTLSQQYLYYKYPLLGPLQMTFSQAWADYNSLQVRFMHNFAHGLFMDLNYTWSKEIDNTDNMEDNQGYNSGGRAAAPDYLNFNNNRRLGFSDIPHRIAATFLYEAPFGRGKALEIRNRALRAVAADWQTGGSVIWQEGFPFSVNGANSGAALGRPDRVQGAALEVPKELQHWYDGNTKVTLPDGRVIQPAKNTYLKYYEGAWSGRVLQTANGSYVPDVYWYGTAAQTFDQMRGPGRFNIDLSLRRTFKIRERWNLEFAANATNLLNNTQLAANYDGGLGSTNTALNAANGLRPGMGASGNTFGTLSLSGTGSVFDPRQVVMNLRLRF</sequence>
<feature type="chain" id="PRO_5004163885" description="TonB-dependent transporter Oar-like beta-barrel domain-containing protein" evidence="4">
    <location>
        <begin position="24"/>
        <end position="1254"/>
    </location>
</feature>
<dbReference type="SUPFAM" id="SSF56935">
    <property type="entry name" value="Porins"/>
    <property type="match status" value="1"/>
</dbReference>
<feature type="signal peptide" evidence="4">
    <location>
        <begin position="1"/>
        <end position="23"/>
    </location>
</feature>
<dbReference type="InterPro" id="IPR036942">
    <property type="entry name" value="Beta-barrel_TonB_sf"/>
</dbReference>
<dbReference type="Pfam" id="PF13620">
    <property type="entry name" value="CarboxypepD_reg"/>
    <property type="match status" value="1"/>
</dbReference>
<dbReference type="AlphaFoldDB" id="Q026Y9"/>
<keyword evidence="2" id="KW-0472">Membrane</keyword>
<dbReference type="GO" id="GO:0009279">
    <property type="term" value="C:cell outer membrane"/>
    <property type="evidence" value="ECO:0007669"/>
    <property type="project" value="UniProtKB-SubCell"/>
</dbReference>
<feature type="domain" description="TonB-dependent transporter Oar-like beta-barrel" evidence="5">
    <location>
        <begin position="252"/>
        <end position="1235"/>
    </location>
</feature>
<dbReference type="Gene3D" id="2.60.40.1120">
    <property type="entry name" value="Carboxypeptidase-like, regulatory domain"/>
    <property type="match status" value="1"/>
</dbReference>
<name>Q026Y9_SOLUE</name>
<dbReference type="HOGENOM" id="CLU_006298_0_0_0"/>
<dbReference type="EMBL" id="CP000473">
    <property type="protein sequence ID" value="ABJ82924.1"/>
    <property type="molecule type" value="Genomic_DNA"/>
</dbReference>
<keyword evidence="3" id="KW-0998">Cell outer membrane</keyword>
<comment type="subcellular location">
    <subcellularLocation>
        <location evidence="1">Cell outer membrane</location>
    </subcellularLocation>
</comment>
<evidence type="ECO:0000256" key="4">
    <source>
        <dbReference type="SAM" id="SignalP"/>
    </source>
</evidence>
<evidence type="ECO:0000256" key="3">
    <source>
        <dbReference type="ARBA" id="ARBA00023237"/>
    </source>
</evidence>
<dbReference type="InterPro" id="IPR008969">
    <property type="entry name" value="CarboxyPept-like_regulatory"/>
</dbReference>
<protein>
    <recommendedName>
        <fullName evidence="5">TonB-dependent transporter Oar-like beta-barrel domain-containing protein</fullName>
    </recommendedName>
</protein>
<dbReference type="eggNOG" id="COG4771">
    <property type="taxonomic scope" value="Bacteria"/>
</dbReference>
<evidence type="ECO:0000256" key="2">
    <source>
        <dbReference type="ARBA" id="ARBA00023136"/>
    </source>
</evidence>
<accession>Q026Y9</accession>
<dbReference type="Gene3D" id="2.40.170.20">
    <property type="entry name" value="TonB-dependent receptor, beta-barrel domain"/>
    <property type="match status" value="1"/>
</dbReference>
<reference evidence="6" key="1">
    <citation type="submission" date="2006-10" db="EMBL/GenBank/DDBJ databases">
        <title>Complete sequence of Solibacter usitatus Ellin6076.</title>
        <authorList>
            <consortium name="US DOE Joint Genome Institute"/>
            <person name="Copeland A."/>
            <person name="Lucas S."/>
            <person name="Lapidus A."/>
            <person name="Barry K."/>
            <person name="Detter J.C."/>
            <person name="Glavina del Rio T."/>
            <person name="Hammon N."/>
            <person name="Israni S."/>
            <person name="Dalin E."/>
            <person name="Tice H."/>
            <person name="Pitluck S."/>
            <person name="Thompson L.S."/>
            <person name="Brettin T."/>
            <person name="Bruce D."/>
            <person name="Han C."/>
            <person name="Tapia R."/>
            <person name="Gilna P."/>
            <person name="Schmutz J."/>
            <person name="Larimer F."/>
            <person name="Land M."/>
            <person name="Hauser L."/>
            <person name="Kyrpides N."/>
            <person name="Mikhailova N."/>
            <person name="Janssen P.H."/>
            <person name="Kuske C.R."/>
            <person name="Richardson P."/>
        </authorList>
    </citation>
    <scope>NUCLEOTIDE SEQUENCE</scope>
    <source>
        <strain evidence="6">Ellin6076</strain>
    </source>
</reference>
<proteinExistence type="predicted"/>
<gene>
    <name evidence="6" type="ordered locus">Acid_1934</name>
</gene>
<dbReference type="STRING" id="234267.Acid_1934"/>
<evidence type="ECO:0000256" key="1">
    <source>
        <dbReference type="ARBA" id="ARBA00004442"/>
    </source>
</evidence>
<dbReference type="InParanoid" id="Q026Y9"/>
<dbReference type="SUPFAM" id="SSF49464">
    <property type="entry name" value="Carboxypeptidase regulatory domain-like"/>
    <property type="match status" value="1"/>
</dbReference>
<dbReference type="KEGG" id="sus:Acid_1934"/>
<dbReference type="InterPro" id="IPR057601">
    <property type="entry name" value="Oar-like_b-barrel"/>
</dbReference>
<organism evidence="6">
    <name type="scientific">Solibacter usitatus (strain Ellin6076)</name>
    <dbReference type="NCBI Taxonomy" id="234267"/>
    <lineage>
        <taxon>Bacteria</taxon>
        <taxon>Pseudomonadati</taxon>
        <taxon>Acidobacteriota</taxon>
        <taxon>Terriglobia</taxon>
        <taxon>Bryobacterales</taxon>
        <taxon>Solibacteraceae</taxon>
        <taxon>Candidatus Solibacter</taxon>
    </lineage>
</organism>
<dbReference type="OrthoDB" id="97812at2"/>